<evidence type="ECO:0000256" key="1">
    <source>
        <dbReference type="SAM" id="MobiDB-lite"/>
    </source>
</evidence>
<name>A0A6J4UBR4_9BACT</name>
<protein>
    <recommendedName>
        <fullName evidence="2">Hypervirulence associated protein TUDOR domain-containing protein</fullName>
    </recommendedName>
</protein>
<feature type="domain" description="Hypervirulence associated protein TUDOR" evidence="2">
    <location>
        <begin position="13"/>
        <end position="71"/>
    </location>
</feature>
<feature type="compositionally biased region" description="Basic and acidic residues" evidence="1">
    <location>
        <begin position="1"/>
        <end position="17"/>
    </location>
</feature>
<reference evidence="3" key="1">
    <citation type="submission" date="2020-02" db="EMBL/GenBank/DDBJ databases">
        <authorList>
            <person name="Meier V. D."/>
        </authorList>
    </citation>
    <scope>NUCLEOTIDE SEQUENCE</scope>
    <source>
        <strain evidence="3">AVDCRST_MAG49</strain>
    </source>
</reference>
<sequence>MSNDKDDKALNKGDHVEWNTPQGKTTGKVERKLTSETQIKGHEVKASPDNPEYLVKSDKSGAEAAHKPESLEKVSD</sequence>
<evidence type="ECO:0000313" key="3">
    <source>
        <dbReference type="EMBL" id="CAA9544036.1"/>
    </source>
</evidence>
<dbReference type="EMBL" id="CADCWG010000068">
    <property type="protein sequence ID" value="CAA9544036.1"/>
    <property type="molecule type" value="Genomic_DNA"/>
</dbReference>
<feature type="compositionally biased region" description="Basic and acidic residues" evidence="1">
    <location>
        <begin position="27"/>
        <end position="46"/>
    </location>
</feature>
<dbReference type="AlphaFoldDB" id="A0A6J4UBR4"/>
<dbReference type="Gene3D" id="2.30.30.1060">
    <property type="match status" value="1"/>
</dbReference>
<accession>A0A6J4UBR4</accession>
<dbReference type="InterPro" id="IPR021331">
    <property type="entry name" value="Hva1_TUDOR"/>
</dbReference>
<proteinExistence type="predicted"/>
<organism evidence="3">
    <name type="scientific">uncultured Thermomicrobiales bacterium</name>
    <dbReference type="NCBI Taxonomy" id="1645740"/>
    <lineage>
        <taxon>Bacteria</taxon>
        <taxon>Pseudomonadati</taxon>
        <taxon>Thermomicrobiota</taxon>
        <taxon>Thermomicrobia</taxon>
        <taxon>Thermomicrobiales</taxon>
        <taxon>environmental samples</taxon>
    </lineage>
</organism>
<feature type="compositionally biased region" description="Basic and acidic residues" evidence="1">
    <location>
        <begin position="55"/>
        <end position="76"/>
    </location>
</feature>
<feature type="region of interest" description="Disordered" evidence="1">
    <location>
        <begin position="1"/>
        <end position="76"/>
    </location>
</feature>
<evidence type="ECO:0000259" key="2">
    <source>
        <dbReference type="Pfam" id="PF11160"/>
    </source>
</evidence>
<gene>
    <name evidence="3" type="ORF">AVDCRST_MAG49-1259</name>
</gene>
<dbReference type="Pfam" id="PF11160">
    <property type="entry name" value="Hva1_TUDOR"/>
    <property type="match status" value="1"/>
</dbReference>